<dbReference type="PANTHER" id="PTHR40743:SF1">
    <property type="entry name" value="POSSIBLE GLYCOSYLTRANSFERASE"/>
    <property type="match status" value="1"/>
</dbReference>
<comment type="caution">
    <text evidence="1">The sequence shown here is derived from an EMBL/GenBank/DDBJ whole genome shotgun (WGS) entry which is preliminary data.</text>
</comment>
<evidence type="ECO:0000313" key="2">
    <source>
        <dbReference type="Proteomes" id="UP000240830"/>
    </source>
</evidence>
<gene>
    <name evidence="1" type="ORF">PSACC_02088</name>
</gene>
<organism evidence="1 2">
    <name type="scientific">Paramicrosporidium saccamoebae</name>
    <dbReference type="NCBI Taxonomy" id="1246581"/>
    <lineage>
        <taxon>Eukaryota</taxon>
        <taxon>Fungi</taxon>
        <taxon>Fungi incertae sedis</taxon>
        <taxon>Cryptomycota</taxon>
        <taxon>Cryptomycota incertae sedis</taxon>
        <taxon>Paramicrosporidium</taxon>
    </lineage>
</organism>
<dbReference type="OrthoDB" id="79426at2759"/>
<keyword evidence="2" id="KW-1185">Reference proteome</keyword>
<dbReference type="Proteomes" id="UP000240830">
    <property type="component" value="Unassembled WGS sequence"/>
</dbReference>
<protein>
    <submittedName>
        <fullName evidence="1">Uncharacterized protein</fullName>
    </submittedName>
</protein>
<name>A0A2H9TK31_9FUNG</name>
<proteinExistence type="predicted"/>
<dbReference type="AlphaFoldDB" id="A0A2H9TK31"/>
<reference evidence="1 2" key="1">
    <citation type="submission" date="2016-10" db="EMBL/GenBank/DDBJ databases">
        <title>The genome of Paramicrosporidium saccamoebae is the missing link in understanding Cryptomycota and Microsporidia evolution.</title>
        <authorList>
            <person name="Quandt C.A."/>
            <person name="Beaudet D."/>
            <person name="Corsaro D."/>
            <person name="Michel R."/>
            <person name="Corradi N."/>
            <person name="James T."/>
        </authorList>
    </citation>
    <scope>NUCLEOTIDE SEQUENCE [LARGE SCALE GENOMIC DNA]</scope>
    <source>
        <strain evidence="1 2">KSL3</strain>
    </source>
</reference>
<accession>A0A2H9TK31</accession>
<evidence type="ECO:0000313" key="1">
    <source>
        <dbReference type="EMBL" id="PJF18103.1"/>
    </source>
</evidence>
<dbReference type="PANTHER" id="PTHR40743">
    <property type="entry name" value="NUCLEOTIDE-DIPHOSPHO-SUGAR TRANSFERASE CONTAINING PROTEIN"/>
    <property type="match status" value="1"/>
</dbReference>
<sequence length="224" mass="25535">MESVCQNLHNPHINRIHFIESEARHVYNQLGPHCNVTLAQLGRKARFYSSRGLRSNVEWSDRLTAGSAFRFASRYLPGKTVILANLDIYFDATLRLLKSDQWLSVSAMYFLSRYESDERISIGTQCGPAYMGSHDSFVFVPPLPRALVERTNQLALGMPGMENRMIHDFRRAGIRILNPCKSIRSWHSHRSGVRHLVLPLANTNNQSGIVRPSKLIRNPTADDY</sequence>
<dbReference type="EMBL" id="MTSL01000142">
    <property type="protein sequence ID" value="PJF18103.1"/>
    <property type="molecule type" value="Genomic_DNA"/>
</dbReference>